<dbReference type="Proteomes" id="UP000282211">
    <property type="component" value="Unassembled WGS sequence"/>
</dbReference>
<dbReference type="AlphaFoldDB" id="A0A420WLV5"/>
<protein>
    <submittedName>
        <fullName evidence="1">RHS repeat-associated protein</fullName>
    </submittedName>
</protein>
<accession>A0A420WLV5</accession>
<keyword evidence="2" id="KW-1185">Reference proteome</keyword>
<dbReference type="NCBIfam" id="TIGR03696">
    <property type="entry name" value="Rhs_assc_core"/>
    <property type="match status" value="1"/>
</dbReference>
<dbReference type="RefSeq" id="WP_233345449.1">
    <property type="nucleotide sequence ID" value="NZ_RBII01000001.1"/>
</dbReference>
<dbReference type="InterPro" id="IPR022385">
    <property type="entry name" value="Rhs_assc_core"/>
</dbReference>
<organism evidence="1 2">
    <name type="scientific">Litorimonas taeanensis</name>
    <dbReference type="NCBI Taxonomy" id="568099"/>
    <lineage>
        <taxon>Bacteria</taxon>
        <taxon>Pseudomonadati</taxon>
        <taxon>Pseudomonadota</taxon>
        <taxon>Alphaproteobacteria</taxon>
        <taxon>Maricaulales</taxon>
        <taxon>Robiginitomaculaceae</taxon>
    </lineage>
</organism>
<dbReference type="InParanoid" id="A0A420WLV5"/>
<dbReference type="Gene3D" id="2.180.10.10">
    <property type="entry name" value="RHS repeat-associated core"/>
    <property type="match status" value="1"/>
</dbReference>
<reference evidence="1 2" key="1">
    <citation type="submission" date="2018-10" db="EMBL/GenBank/DDBJ databases">
        <title>Genomic Encyclopedia of Type Strains, Phase IV (KMG-IV): sequencing the most valuable type-strain genomes for metagenomic binning, comparative biology and taxonomic classification.</title>
        <authorList>
            <person name="Goeker M."/>
        </authorList>
    </citation>
    <scope>NUCLEOTIDE SEQUENCE [LARGE SCALE GENOMIC DNA]</scope>
    <source>
        <strain evidence="1 2">DSM 22008</strain>
    </source>
</reference>
<gene>
    <name evidence="1" type="ORF">DES40_1197</name>
</gene>
<name>A0A420WLV5_9PROT</name>
<proteinExistence type="predicted"/>
<comment type="caution">
    <text evidence="1">The sequence shown here is derived from an EMBL/GenBank/DDBJ whole genome shotgun (WGS) entry which is preliminary data.</text>
</comment>
<sequence>MGLKPLPGPFSSIFDSRDQKSWLRHIATKDYKARFYDPTIKRFLNADPIGYGDGLNMYSYVGDDPVNRRDPSGLSADDDEIITTGVRIGMLVDWELLQQLRSIYGDNDGLIYPVGVFDHLIEGGGENATSDDENEENCGKLITAPNGDVYTLPPGYTSVPIGGAGPDAGHHYMASPDGNLVYTPYYAARAFENYDVMMDSLAGLGAGISVGDFSGSVIGGVVGASSGSAILGGYLGGLGALPGLILALLANTPPPPDSLRPSSVTPCTPKN</sequence>
<evidence type="ECO:0000313" key="2">
    <source>
        <dbReference type="Proteomes" id="UP000282211"/>
    </source>
</evidence>
<dbReference type="EMBL" id="RBII01000001">
    <property type="protein sequence ID" value="RKQ71865.1"/>
    <property type="molecule type" value="Genomic_DNA"/>
</dbReference>
<evidence type="ECO:0000313" key="1">
    <source>
        <dbReference type="EMBL" id="RKQ71865.1"/>
    </source>
</evidence>